<accession>A0A9X3XJC1</accession>
<keyword evidence="2" id="KW-1185">Reference proteome</keyword>
<dbReference type="EMBL" id="JAGTJJ010000102">
    <property type="protein sequence ID" value="MDC3989246.1"/>
    <property type="molecule type" value="Genomic_DNA"/>
</dbReference>
<evidence type="ECO:0000313" key="2">
    <source>
        <dbReference type="Proteomes" id="UP001151081"/>
    </source>
</evidence>
<organism evidence="1 2">
    <name type="scientific">Polyangium jinanense</name>
    <dbReference type="NCBI Taxonomy" id="2829994"/>
    <lineage>
        <taxon>Bacteria</taxon>
        <taxon>Pseudomonadati</taxon>
        <taxon>Myxococcota</taxon>
        <taxon>Polyangia</taxon>
        <taxon>Polyangiales</taxon>
        <taxon>Polyangiaceae</taxon>
        <taxon>Polyangium</taxon>
    </lineage>
</organism>
<evidence type="ECO:0000313" key="1">
    <source>
        <dbReference type="EMBL" id="MDC3989246.1"/>
    </source>
</evidence>
<comment type="caution">
    <text evidence="1">The sequence shown here is derived from an EMBL/GenBank/DDBJ whole genome shotgun (WGS) entry which is preliminary data.</text>
</comment>
<protein>
    <submittedName>
        <fullName evidence="1">Transposase</fullName>
    </submittedName>
</protein>
<dbReference type="Proteomes" id="UP001151081">
    <property type="component" value="Unassembled WGS sequence"/>
</dbReference>
<proteinExistence type="predicted"/>
<dbReference type="AlphaFoldDB" id="A0A9X3XJC1"/>
<gene>
    <name evidence="1" type="ORF">KEG57_52770</name>
</gene>
<reference evidence="1 2" key="1">
    <citation type="submission" date="2021-04" db="EMBL/GenBank/DDBJ databases">
        <title>Genome analysis of Polyangium sp.</title>
        <authorList>
            <person name="Li Y."/>
            <person name="Wang J."/>
        </authorList>
    </citation>
    <scope>NUCLEOTIDE SEQUENCE [LARGE SCALE GENOMIC DNA]</scope>
    <source>
        <strain evidence="1 2">SDU14</strain>
    </source>
</reference>
<name>A0A9X3XJC1_9BACT</name>
<sequence length="125" mass="14633">MAVVKGLDVHAGTAIDGRDRKRVERVCRYLVRPPIATECLGVVGENARYELKKVWRDGTRCVVLDPYDVWLGYARWCRRRIFIWCDFTACSHRMRHCDKKSWHRHGHRRLCASRRPSTIAVAAVR</sequence>